<dbReference type="InterPro" id="IPR012349">
    <property type="entry name" value="Split_barrel_FMN-bd"/>
</dbReference>
<dbReference type="EMBL" id="CP027668">
    <property type="protein sequence ID" value="AVO43629.1"/>
    <property type="molecule type" value="Genomic_DNA"/>
</dbReference>
<protein>
    <submittedName>
        <fullName evidence="1">Transcriptional regulator</fullName>
    </submittedName>
</protein>
<dbReference type="AlphaFoldDB" id="A0A2S0N649"/>
<dbReference type="PANTHER" id="PTHR35802:SF1">
    <property type="entry name" value="PROTEASE SYNTHASE AND SPORULATION PROTEIN PAI 2"/>
    <property type="match status" value="1"/>
</dbReference>
<dbReference type="InterPro" id="IPR007396">
    <property type="entry name" value="TR_PAI2-type"/>
</dbReference>
<accession>A0A2S0N649</accession>
<sequence length="215" mass="23419">MYVPPLFRMGEEAEVMAFCRAHPFALLVTHGRDGLFATHLPVILKEVEGTGPAFFGHVAKANPHWRNTDEGAEALLVFTGPQAYVTPSWYATKKETAKVVPTWNYASVHVRGRVSWPTEEAFLRQNLADLTDRHESGRDHPWALSDAPDDFVAMQMRAIVGMQFAVSSFDAKLKMSQNRPAADVEGVVAGLSASGDPADAAVAELVESLRGGKVS</sequence>
<dbReference type="Pfam" id="PF04299">
    <property type="entry name" value="FMN_bind_2"/>
    <property type="match status" value="1"/>
</dbReference>
<organism evidence="1 2">
    <name type="scientific">Phreatobacter cathodiphilus</name>
    <dbReference type="NCBI Taxonomy" id="1868589"/>
    <lineage>
        <taxon>Bacteria</taxon>
        <taxon>Pseudomonadati</taxon>
        <taxon>Pseudomonadota</taxon>
        <taxon>Alphaproteobacteria</taxon>
        <taxon>Hyphomicrobiales</taxon>
        <taxon>Phreatobacteraceae</taxon>
        <taxon>Phreatobacter</taxon>
    </lineage>
</organism>
<evidence type="ECO:0000313" key="1">
    <source>
        <dbReference type="EMBL" id="AVO43629.1"/>
    </source>
</evidence>
<keyword evidence="2" id="KW-1185">Reference proteome</keyword>
<evidence type="ECO:0000313" key="2">
    <source>
        <dbReference type="Proteomes" id="UP000237889"/>
    </source>
</evidence>
<dbReference type="Gene3D" id="2.30.110.10">
    <property type="entry name" value="Electron Transport, Fmn-binding Protein, Chain A"/>
    <property type="match status" value="1"/>
</dbReference>
<dbReference type="KEGG" id="phr:C6569_00205"/>
<dbReference type="OrthoDB" id="9794948at2"/>
<gene>
    <name evidence="1" type="ORF">C6569_00205</name>
</gene>
<dbReference type="SUPFAM" id="SSF50475">
    <property type="entry name" value="FMN-binding split barrel"/>
    <property type="match status" value="1"/>
</dbReference>
<dbReference type="Proteomes" id="UP000237889">
    <property type="component" value="Chromosome"/>
</dbReference>
<dbReference type="PANTHER" id="PTHR35802">
    <property type="entry name" value="PROTEASE SYNTHASE AND SPORULATION PROTEIN PAI 2"/>
    <property type="match status" value="1"/>
</dbReference>
<name>A0A2S0N649_9HYPH</name>
<dbReference type="RefSeq" id="WP_106746959.1">
    <property type="nucleotide sequence ID" value="NZ_CP027668.1"/>
</dbReference>
<proteinExistence type="predicted"/>
<reference evidence="1 2" key="1">
    <citation type="submission" date="2018-03" db="EMBL/GenBank/DDBJ databases">
        <title>Genome sequencing of Phreatobacter sp.</title>
        <authorList>
            <person name="Kim S.-J."/>
            <person name="Heo J."/>
            <person name="Kwon S.-W."/>
        </authorList>
    </citation>
    <scope>NUCLEOTIDE SEQUENCE [LARGE SCALE GENOMIC DNA]</scope>
    <source>
        <strain evidence="1 2">S-12</strain>
    </source>
</reference>
<dbReference type="PIRSF" id="PIRSF010372">
    <property type="entry name" value="PaiB"/>
    <property type="match status" value="1"/>
</dbReference>